<dbReference type="AlphaFoldDB" id="A0A8D8AI21"/>
<comment type="similarity">
    <text evidence="1">Belongs to the DPCD family.</text>
</comment>
<dbReference type="PANTHER" id="PTHR31921">
    <property type="entry name" value="PROTEIN DPCD"/>
    <property type="match status" value="1"/>
</dbReference>
<dbReference type="PRINTS" id="PR02065">
    <property type="entry name" value="PROTEINDPCD"/>
</dbReference>
<accession>A0A8D8AI21</accession>
<reference evidence="3" key="1">
    <citation type="submission" date="2021-05" db="EMBL/GenBank/DDBJ databases">
        <authorList>
            <person name="Alioto T."/>
            <person name="Alioto T."/>
            <person name="Gomez Garrido J."/>
        </authorList>
    </citation>
    <scope>NUCLEOTIDE SEQUENCE</scope>
</reference>
<protein>
    <recommendedName>
        <fullName evidence="2">Protein DPCD</fullName>
    </recommendedName>
</protein>
<dbReference type="Pfam" id="PF14913">
    <property type="entry name" value="DPCD"/>
    <property type="match status" value="1"/>
</dbReference>
<evidence type="ECO:0000256" key="1">
    <source>
        <dbReference type="ARBA" id="ARBA00010597"/>
    </source>
</evidence>
<dbReference type="EMBL" id="HBUE01026911">
    <property type="protein sequence ID" value="CAG6454671.1"/>
    <property type="molecule type" value="Transcribed_RNA"/>
</dbReference>
<dbReference type="InterPro" id="IPR026224">
    <property type="entry name" value="DPCD"/>
</dbReference>
<sequence length="216" mass="24687">MSYVVWLSRIRGADKSSAIQGTVRKVHYNFPDGAEMLEEYSTETGVVLRRAWKNRSDLLRKEDWTVELGDPIPQGLKKGGAAADGGFLVQESSTEPFLSKRVTRNAIEWRIRNLPYPLSTYTISCEGDQRTITVRTSNKKYYKKIEVPEFQRCGFAPRQEDLTVRHQSQTLILSYKKPPILVEMEKAVLVELQNVETVEYDNSLQCEDLLKGLIGQ</sequence>
<dbReference type="PANTHER" id="PTHR31921:SF1">
    <property type="entry name" value="PROTEIN DPCD"/>
    <property type="match status" value="1"/>
</dbReference>
<proteinExistence type="inferred from homology"/>
<evidence type="ECO:0000313" key="3">
    <source>
        <dbReference type="EMBL" id="CAG6454671.1"/>
    </source>
</evidence>
<evidence type="ECO:0000256" key="2">
    <source>
        <dbReference type="ARBA" id="ARBA00020330"/>
    </source>
</evidence>
<name>A0A8D8AI21_CULPI</name>
<organism evidence="3">
    <name type="scientific">Culex pipiens</name>
    <name type="common">House mosquito</name>
    <dbReference type="NCBI Taxonomy" id="7175"/>
    <lineage>
        <taxon>Eukaryota</taxon>
        <taxon>Metazoa</taxon>
        <taxon>Ecdysozoa</taxon>
        <taxon>Arthropoda</taxon>
        <taxon>Hexapoda</taxon>
        <taxon>Insecta</taxon>
        <taxon>Pterygota</taxon>
        <taxon>Neoptera</taxon>
        <taxon>Endopterygota</taxon>
        <taxon>Diptera</taxon>
        <taxon>Nematocera</taxon>
        <taxon>Culicoidea</taxon>
        <taxon>Culicidae</taxon>
        <taxon>Culicinae</taxon>
        <taxon>Culicini</taxon>
        <taxon>Culex</taxon>
        <taxon>Culex</taxon>
    </lineage>
</organism>